<dbReference type="Pfam" id="PF01243">
    <property type="entry name" value="PNPOx_N"/>
    <property type="match status" value="1"/>
</dbReference>
<organism evidence="2 3">
    <name type="scientific">Nocardioides aromaticivorans</name>
    <dbReference type="NCBI Taxonomy" id="200618"/>
    <lineage>
        <taxon>Bacteria</taxon>
        <taxon>Bacillati</taxon>
        <taxon>Actinomycetota</taxon>
        <taxon>Actinomycetes</taxon>
        <taxon>Propionibacteriales</taxon>
        <taxon>Nocardioidaceae</taxon>
        <taxon>Nocardioides</taxon>
    </lineage>
</organism>
<dbReference type="EMBL" id="CP022295">
    <property type="protein sequence ID" value="QSR26423.1"/>
    <property type="molecule type" value="Genomic_DNA"/>
</dbReference>
<dbReference type="Proteomes" id="UP000662818">
    <property type="component" value="Chromosome"/>
</dbReference>
<sequence>MLAEPRDRATRTRDALAQLTAPAADAWVATASADGVPHLVPLSLAWVGERAVVATAAASPTARNVLASGTARLGVGPTRDVVMLDVVLERSVPADESGELGESYAAQADWDPRGLADYVYLVLRPERVQAWREVNEMAGRTLMRGGTWSERNS</sequence>
<reference evidence="2 3" key="1">
    <citation type="submission" date="2017-06" db="EMBL/GenBank/DDBJ databases">
        <title>Complete Genome Sequence of the Soil Carbazole-Degrading Bacterium Nocardioides aromaticivorans IC177.</title>
        <authorList>
            <person name="Vejarano F."/>
            <person name="Suzuki-Minakuchi C."/>
            <person name="Ohtsubo Y."/>
            <person name="Tsuda M."/>
            <person name="Okada K."/>
            <person name="Nojiri H."/>
        </authorList>
    </citation>
    <scope>NUCLEOTIDE SEQUENCE [LARGE SCALE GENOMIC DNA]</scope>
    <source>
        <strain evidence="2 3">IC177</strain>
    </source>
</reference>
<evidence type="ECO:0000259" key="1">
    <source>
        <dbReference type="Pfam" id="PF01243"/>
    </source>
</evidence>
<gene>
    <name evidence="2" type="ORF">CFH99_12385</name>
</gene>
<dbReference type="Gene3D" id="2.30.110.10">
    <property type="entry name" value="Electron Transport, Fmn-binding Protein, Chain A"/>
    <property type="match status" value="1"/>
</dbReference>
<feature type="domain" description="Pyridoxamine 5'-phosphate oxidase N-terminal" evidence="1">
    <location>
        <begin position="26"/>
        <end position="131"/>
    </location>
</feature>
<name>A0ABX7PL70_9ACTN</name>
<dbReference type="SUPFAM" id="SSF50475">
    <property type="entry name" value="FMN-binding split barrel"/>
    <property type="match status" value="1"/>
</dbReference>
<dbReference type="RefSeq" id="WP_207010806.1">
    <property type="nucleotide sequence ID" value="NZ_CP022295.1"/>
</dbReference>
<protein>
    <recommendedName>
        <fullName evidence="1">Pyridoxamine 5'-phosphate oxidase N-terminal domain-containing protein</fullName>
    </recommendedName>
</protein>
<dbReference type="InterPro" id="IPR011576">
    <property type="entry name" value="Pyridox_Oxase_N"/>
</dbReference>
<evidence type="ECO:0000313" key="2">
    <source>
        <dbReference type="EMBL" id="QSR26423.1"/>
    </source>
</evidence>
<evidence type="ECO:0000313" key="3">
    <source>
        <dbReference type="Proteomes" id="UP000662818"/>
    </source>
</evidence>
<keyword evidence="3" id="KW-1185">Reference proteome</keyword>
<accession>A0ABX7PL70</accession>
<proteinExistence type="predicted"/>
<dbReference type="InterPro" id="IPR012349">
    <property type="entry name" value="Split_barrel_FMN-bd"/>
</dbReference>